<name>A0AAV4PP49_CAEEX</name>
<organism evidence="1 2">
    <name type="scientific">Caerostris extrusa</name>
    <name type="common">Bark spider</name>
    <name type="synonym">Caerostris bankana</name>
    <dbReference type="NCBI Taxonomy" id="172846"/>
    <lineage>
        <taxon>Eukaryota</taxon>
        <taxon>Metazoa</taxon>
        <taxon>Ecdysozoa</taxon>
        <taxon>Arthropoda</taxon>
        <taxon>Chelicerata</taxon>
        <taxon>Arachnida</taxon>
        <taxon>Araneae</taxon>
        <taxon>Araneomorphae</taxon>
        <taxon>Entelegynae</taxon>
        <taxon>Araneoidea</taxon>
        <taxon>Araneidae</taxon>
        <taxon>Caerostris</taxon>
    </lineage>
</organism>
<evidence type="ECO:0000313" key="2">
    <source>
        <dbReference type="Proteomes" id="UP001054945"/>
    </source>
</evidence>
<keyword evidence="2" id="KW-1185">Reference proteome</keyword>
<evidence type="ECO:0000313" key="1">
    <source>
        <dbReference type="EMBL" id="GIX99377.1"/>
    </source>
</evidence>
<gene>
    <name evidence="1" type="ORF">CEXT_51871</name>
</gene>
<dbReference type="Proteomes" id="UP001054945">
    <property type="component" value="Unassembled WGS sequence"/>
</dbReference>
<protein>
    <submittedName>
        <fullName evidence="1">Uncharacterized protein</fullName>
    </submittedName>
</protein>
<proteinExistence type="predicted"/>
<dbReference type="AlphaFoldDB" id="A0AAV4PP49"/>
<accession>A0AAV4PP49</accession>
<sequence length="111" mass="12149">MNLCRANVDFPPWSGIIRAMEATSADASGIIDAENAVQHNNVSKDNTHNSKNKTSFFGIIFQTVNVTSFSANMMNLCRVNVDFPPWSGIIRAVEATSADASVSSTRKKPWQ</sequence>
<reference evidence="1 2" key="1">
    <citation type="submission" date="2021-06" db="EMBL/GenBank/DDBJ databases">
        <title>Caerostris extrusa draft genome.</title>
        <authorList>
            <person name="Kono N."/>
            <person name="Arakawa K."/>
        </authorList>
    </citation>
    <scope>NUCLEOTIDE SEQUENCE [LARGE SCALE GENOMIC DNA]</scope>
</reference>
<dbReference type="EMBL" id="BPLR01005038">
    <property type="protein sequence ID" value="GIX99377.1"/>
    <property type="molecule type" value="Genomic_DNA"/>
</dbReference>
<comment type="caution">
    <text evidence="1">The sequence shown here is derived from an EMBL/GenBank/DDBJ whole genome shotgun (WGS) entry which is preliminary data.</text>
</comment>